<evidence type="ECO:0000256" key="3">
    <source>
        <dbReference type="SAM" id="MobiDB-lite"/>
    </source>
</evidence>
<dbReference type="GO" id="GO:0003779">
    <property type="term" value="F:actin binding"/>
    <property type="evidence" value="ECO:0007669"/>
    <property type="project" value="UniProtKB-UniRule"/>
</dbReference>
<dbReference type="STRING" id="3775.A0A1Q3AY89"/>
<sequence length="1142" mass="125894">MPLVRVQVRNEYGLGQAELYREADGEDPKAVLDGVAVAGLVGILRQLGDLAEFAAEVFHGLQEQVTITASRSHKLVVRVRYIEAALPPLEKAVLGQTSHIHFAYTSGCEWHPRIKNEQHHFIYNDLPRFIMDSYEECRDPPRLHLLDKFDTGGPGSCLKRYSDPTFFKRLSGSTIEANADKIQRDKKARKSKKKRILQRNGEIPCGAAAPNDSSRFQFNSPIVNNGQVSPSQTASTVDMTLKSDLGDHSNSFDSRTGSGYIECVFDRSSSMKPEEQECKGFSSRLLQHNGTLDSVFPDEQTQVLDDTFSHGSSQEVTAPNSSSVTWVEKAEVVEPNVQYSERDEVSIEPTNINLDTQYSGAVSHEIVDQKDIPLQDEDSRNSLTSFGIEEVPEMLPTIFNNDTQDSGAFNLETVDQKDISLRDEDSPTSISSRGQVDEIESETDNYMDALNTIESESETDLDCQTKREVEQCFANIWSDRVEVLPEILAHGSDHHPPNVESQTASSISSDRKLPDSVPLESFTYEQTPEISRKASDPDQLPGAIFCASADILDGSRVESAISEPSSPVSRISNLQDPLGEQTLSSTYGSHESHADFSFVHSVKFWTNGSLLGLEPSKPPDFAVSNAGSQDFVTRGRDETVGSQNQAFLLDGDMQNGKLGVLVENAENTEKDVNSHHSKRFNHAYTSDLNVNCTVAPTTELPVDRVVKALSVDANQENDLNSSGVFGFGHRLLMNGFKRQVSFVHDGNSELASSHGGKSVSSCSHKAGILAQRSGNHNFACQAIPDTNFNEQFGLGSTIHSLTSSPPLELMKISFTPLDSVVTSKLKLKFPDANHSHESTRDLFPSFQLVPESAVPFHDISSDSDDDTFCRSSPYMSDGCVSCRFESDSEQWESGETPRSSDRDLYDALRIMSSMECLSSSVQLREAANHGIHINGELQNTYTGNGEEPSLSGPSLDIPSFDTLNAIVQRENTNDADLRSPLNLPNSREPTPTPPPLPPVQWRVSKSQSDVAEDKEKAVSEALEPVFELKLLESSISQEPKPTLSKQQNAFKEDNEQSDLLKLNGQKESYQAANKKGMDEKEDFLQQIRSKSFNLRRTVTTRPAVVSNSTTNVKVTAILEKANAIRQAVGSDDGEDEENWSDS</sequence>
<comment type="function">
    <text evidence="2">Involved in regulation of actin and microtubule organization. Part of a WAVE complex that activates the Arp2/3 complex.</text>
</comment>
<dbReference type="GO" id="GO:0071933">
    <property type="term" value="F:Arp2/3 complex binding"/>
    <property type="evidence" value="ECO:0007669"/>
    <property type="project" value="TreeGrafter"/>
</dbReference>
<comment type="caution">
    <text evidence="4">The sequence shown here is derived from an EMBL/GenBank/DDBJ whole genome shotgun (WGS) entry which is preliminary data.</text>
</comment>
<keyword evidence="5" id="KW-1185">Reference proteome</keyword>
<feature type="region of interest" description="Disordered" evidence="3">
    <location>
        <begin position="1036"/>
        <end position="1077"/>
    </location>
</feature>
<feature type="compositionally biased region" description="Basic residues" evidence="3">
    <location>
        <begin position="186"/>
        <end position="197"/>
    </location>
</feature>
<dbReference type="Gene3D" id="6.10.280.150">
    <property type="match status" value="2"/>
</dbReference>
<gene>
    <name evidence="4" type="ORF">CFOL_v3_04144</name>
</gene>
<keyword evidence="2" id="KW-0206">Cytoskeleton</keyword>
<feature type="region of interest" description="Disordered" evidence="3">
    <location>
        <begin position="490"/>
        <end position="515"/>
    </location>
</feature>
<dbReference type="PANTHER" id="PTHR12902">
    <property type="entry name" value="WASP-1"/>
    <property type="match status" value="1"/>
</dbReference>
<dbReference type="PANTHER" id="PTHR12902:SF33">
    <property type="entry name" value="PROTEIN SCAR3"/>
    <property type="match status" value="1"/>
</dbReference>
<dbReference type="Proteomes" id="UP000187406">
    <property type="component" value="Unassembled WGS sequence"/>
</dbReference>
<protein>
    <recommendedName>
        <fullName evidence="2">Protein SCAR</fullName>
    </recommendedName>
    <alternativeName>
        <fullName evidence="2">Protein WAVE</fullName>
    </alternativeName>
</protein>
<comment type="subcellular location">
    <subcellularLocation>
        <location evidence="2">Cytoplasm</location>
        <location evidence="2">Cytoskeleton</location>
    </subcellularLocation>
</comment>
<dbReference type="FunCoup" id="A0A1Q3AY89">
    <property type="interactions" value="1027"/>
</dbReference>
<feature type="region of interest" description="Disordered" evidence="3">
    <location>
        <begin position="182"/>
        <end position="218"/>
    </location>
</feature>
<dbReference type="GO" id="GO:0005856">
    <property type="term" value="C:cytoskeleton"/>
    <property type="evidence" value="ECO:0007669"/>
    <property type="project" value="UniProtKB-SubCell"/>
</dbReference>
<dbReference type="EMBL" id="BDDD01000160">
    <property type="protein sequence ID" value="GAV60614.1"/>
    <property type="molecule type" value="Genomic_DNA"/>
</dbReference>
<dbReference type="GO" id="GO:2000601">
    <property type="term" value="P:positive regulation of Arp2/3 complex-mediated actin nucleation"/>
    <property type="evidence" value="ECO:0007669"/>
    <property type="project" value="TreeGrafter"/>
</dbReference>
<dbReference type="OrthoDB" id="753427at2759"/>
<comment type="similarity">
    <text evidence="1 2">Belongs to the SCAR/WAVE family.</text>
</comment>
<dbReference type="InterPro" id="IPR028288">
    <property type="entry name" value="SCAR/WAVE_fam"/>
</dbReference>
<keyword evidence="2" id="KW-0963">Cytoplasm</keyword>
<feature type="compositionally biased region" description="Polar residues" evidence="3">
    <location>
        <begin position="499"/>
        <end position="508"/>
    </location>
</feature>
<evidence type="ECO:0000313" key="5">
    <source>
        <dbReference type="Proteomes" id="UP000187406"/>
    </source>
</evidence>
<evidence type="ECO:0000256" key="1">
    <source>
        <dbReference type="ARBA" id="ARBA00006993"/>
    </source>
</evidence>
<dbReference type="GO" id="GO:0034237">
    <property type="term" value="F:protein kinase A regulatory subunit binding"/>
    <property type="evidence" value="ECO:0007669"/>
    <property type="project" value="TreeGrafter"/>
</dbReference>
<feature type="region of interest" description="Disordered" evidence="3">
    <location>
        <begin position="971"/>
        <end position="1016"/>
    </location>
</feature>
<name>A0A1Q3AY89_CEPFO</name>
<accession>A0A1Q3AY89</accession>
<reference evidence="5" key="1">
    <citation type="submission" date="2016-04" db="EMBL/GenBank/DDBJ databases">
        <title>Cephalotus genome sequencing.</title>
        <authorList>
            <person name="Fukushima K."/>
            <person name="Hasebe M."/>
            <person name="Fang X."/>
        </authorList>
    </citation>
    <scope>NUCLEOTIDE SEQUENCE [LARGE SCALE GENOMIC DNA]</scope>
    <source>
        <strain evidence="5">cv. St1</strain>
    </source>
</reference>
<keyword evidence="2" id="KW-0009">Actin-binding</keyword>
<organism evidence="4 5">
    <name type="scientific">Cephalotus follicularis</name>
    <name type="common">Albany pitcher plant</name>
    <dbReference type="NCBI Taxonomy" id="3775"/>
    <lineage>
        <taxon>Eukaryota</taxon>
        <taxon>Viridiplantae</taxon>
        <taxon>Streptophyta</taxon>
        <taxon>Embryophyta</taxon>
        <taxon>Tracheophyta</taxon>
        <taxon>Spermatophyta</taxon>
        <taxon>Magnoliopsida</taxon>
        <taxon>eudicotyledons</taxon>
        <taxon>Gunneridae</taxon>
        <taxon>Pentapetalae</taxon>
        <taxon>rosids</taxon>
        <taxon>fabids</taxon>
        <taxon>Oxalidales</taxon>
        <taxon>Cephalotaceae</taxon>
        <taxon>Cephalotus</taxon>
    </lineage>
</organism>
<dbReference type="Gene3D" id="1.20.5.340">
    <property type="match status" value="1"/>
</dbReference>
<proteinExistence type="inferred from homology"/>
<dbReference type="AlphaFoldDB" id="A0A1Q3AY89"/>
<dbReference type="InParanoid" id="A0A1Q3AY89"/>
<feature type="region of interest" description="Disordered" evidence="3">
    <location>
        <begin position="938"/>
        <end position="957"/>
    </location>
</feature>
<feature type="compositionally biased region" description="Polar residues" evidence="3">
    <location>
        <begin position="1036"/>
        <end position="1049"/>
    </location>
</feature>
<dbReference type="GO" id="GO:0030036">
    <property type="term" value="P:actin cytoskeleton organization"/>
    <property type="evidence" value="ECO:0007669"/>
    <property type="project" value="UniProtKB-UniRule"/>
</dbReference>
<evidence type="ECO:0000313" key="4">
    <source>
        <dbReference type="EMBL" id="GAV60614.1"/>
    </source>
</evidence>
<evidence type="ECO:0000256" key="2">
    <source>
        <dbReference type="RuleBase" id="RU367034"/>
    </source>
</evidence>